<name>A0AC34QKG8_9BILA</name>
<sequence length="432" mass="48736">MYEMGSVTPSVSRNGSGNNGEVETCLVCNDVSTGYHYNTPSCNGCKTFFRRTIMKKQTFICQYDGKCIIDKSIRCACRHCRFKKCLAVGMDPKAIQQNRDPIGYTKRTRRYPASKSVAAVTPILPSSISNGNRQRSTESSEPWTPEQHAEDILLQNLMEVETHIEKIRNSHMVMKKSLIEAVLSPSIFDNAEFLEIQAMSKHSMDVLRPATNNDYHYWHEREWAIMIEWAKTIPVYNKLNLSDKLALLRHSAFPYPSLIQCFYTPDKGPDVIVFPNGAFFDKSPEPHRPAGFQRKKHQMLDNLLKPMRKLNIDMNEFAAAKAIFFLNPDADDLNPAVRTEIADGRSAITNALYRYMVKKCGSDEAADRFGKLLLLGTVIATMAVEMKEAVVVADFFEQMTFSPFAKQLLFGLTSDDVKQSSPGGILPQNTGM</sequence>
<proteinExistence type="predicted"/>
<evidence type="ECO:0000313" key="2">
    <source>
        <dbReference type="WBParaSite" id="JU765_v2.g17037.t1"/>
    </source>
</evidence>
<dbReference type="Proteomes" id="UP000887576">
    <property type="component" value="Unplaced"/>
</dbReference>
<reference evidence="2" key="1">
    <citation type="submission" date="2022-11" db="UniProtKB">
        <authorList>
            <consortium name="WormBaseParasite"/>
        </authorList>
    </citation>
    <scope>IDENTIFICATION</scope>
</reference>
<evidence type="ECO:0000313" key="1">
    <source>
        <dbReference type="Proteomes" id="UP000887576"/>
    </source>
</evidence>
<protein>
    <submittedName>
        <fullName evidence="2">Uncharacterized protein</fullName>
    </submittedName>
</protein>
<dbReference type="WBParaSite" id="JU765_v2.g17037.t1">
    <property type="protein sequence ID" value="JU765_v2.g17037.t1"/>
    <property type="gene ID" value="JU765_v2.g17037"/>
</dbReference>
<organism evidence="1 2">
    <name type="scientific">Panagrolaimus sp. JU765</name>
    <dbReference type="NCBI Taxonomy" id="591449"/>
    <lineage>
        <taxon>Eukaryota</taxon>
        <taxon>Metazoa</taxon>
        <taxon>Ecdysozoa</taxon>
        <taxon>Nematoda</taxon>
        <taxon>Chromadorea</taxon>
        <taxon>Rhabditida</taxon>
        <taxon>Tylenchina</taxon>
        <taxon>Panagrolaimomorpha</taxon>
        <taxon>Panagrolaimoidea</taxon>
        <taxon>Panagrolaimidae</taxon>
        <taxon>Panagrolaimus</taxon>
    </lineage>
</organism>
<accession>A0AC34QKG8</accession>